<keyword evidence="5" id="KW-0418">Kinase</keyword>
<evidence type="ECO:0000256" key="3">
    <source>
        <dbReference type="SAM" id="Phobius"/>
    </source>
</evidence>
<name>A0ABR8J0F9_9NOST</name>
<sequence length="401" mass="45717">MLQAEQILQERYQIERQLGNNGIRQTWLAKDLQAADEENALVVVKLLAFGGAVQWDDLKLFEREAQILKQLNHPRIPQYIDYFCMDDRSLWFGLVQEYIPGESLKEKLVAGGRFTENQTRKIAVQVLKILTYLHELNPGVLHRDIKPSNLIWGEDHQIYLVDFGAVQDKAAKEGVTFTVVGTYGYAPIEQFGGRAVPASDLYALGASLIHLLTGLAPADLPQKDLRLQFSDKVSLSQYFVNWLEKLTEPAPEQRFSSARQALDVLKSGQIVKKAAKENQSLSTKEFINNSGCGIFNSSQKVPEEILGWNWGAFLMPWLWIWPNYVWLYGLLCFIPQIGWIMTIALGAKGNEWAWKSRHWRSIQQFKDHQRGWAITGMMIGVPLSILFWGLAYTIIKSMIGF</sequence>
<comment type="caution">
    <text evidence="5">The sequence shown here is derived from an EMBL/GenBank/DDBJ whole genome shotgun (WGS) entry which is preliminary data.</text>
</comment>
<evidence type="ECO:0000313" key="5">
    <source>
        <dbReference type="EMBL" id="MBD2690987.1"/>
    </source>
</evidence>
<organism evidence="5 6">
    <name type="scientific">Anabaena catenula FACHB-362</name>
    <dbReference type="NCBI Taxonomy" id="2692877"/>
    <lineage>
        <taxon>Bacteria</taxon>
        <taxon>Bacillati</taxon>
        <taxon>Cyanobacteriota</taxon>
        <taxon>Cyanophyceae</taxon>
        <taxon>Nostocales</taxon>
        <taxon>Nostocaceae</taxon>
        <taxon>Anabaena</taxon>
    </lineage>
</organism>
<protein>
    <submittedName>
        <fullName evidence="5">Serine/threonine protein kinase</fullName>
    </submittedName>
</protein>
<dbReference type="PANTHER" id="PTHR24363">
    <property type="entry name" value="SERINE/THREONINE PROTEIN KINASE"/>
    <property type="match status" value="1"/>
</dbReference>
<dbReference type="GO" id="GO:0004674">
    <property type="term" value="F:protein serine/threonine kinase activity"/>
    <property type="evidence" value="ECO:0007669"/>
    <property type="project" value="UniProtKB-KW"/>
</dbReference>
<feature type="transmembrane region" description="Helical" evidence="3">
    <location>
        <begin position="371"/>
        <end position="395"/>
    </location>
</feature>
<dbReference type="RefSeq" id="WP_190905522.1">
    <property type="nucleotide sequence ID" value="NZ_JACJTQ010000004.1"/>
</dbReference>
<reference evidence="5 6" key="1">
    <citation type="journal article" date="2020" name="ISME J.">
        <title>Comparative genomics reveals insights into cyanobacterial evolution and habitat adaptation.</title>
        <authorList>
            <person name="Chen M.Y."/>
            <person name="Teng W.K."/>
            <person name="Zhao L."/>
            <person name="Hu C.X."/>
            <person name="Zhou Y.K."/>
            <person name="Han B.P."/>
            <person name="Song L.R."/>
            <person name="Shu W.S."/>
        </authorList>
    </citation>
    <scope>NUCLEOTIDE SEQUENCE [LARGE SCALE GENOMIC DNA]</scope>
    <source>
        <strain evidence="5 6">FACHB-362</strain>
    </source>
</reference>
<keyword evidence="6" id="KW-1185">Reference proteome</keyword>
<keyword evidence="5" id="KW-0808">Transferase</keyword>
<keyword evidence="3" id="KW-0472">Membrane</keyword>
<feature type="transmembrane region" description="Helical" evidence="3">
    <location>
        <begin position="327"/>
        <end position="350"/>
    </location>
</feature>
<dbReference type="PANTHER" id="PTHR24363:SF7">
    <property type="entry name" value="SERINE_THREONINE-PROTEIN KINASE-LIKE PROTEIN E"/>
    <property type="match status" value="1"/>
</dbReference>
<feature type="domain" description="Protein kinase" evidence="4">
    <location>
        <begin position="12"/>
        <end position="265"/>
    </location>
</feature>
<keyword evidence="2" id="KW-0067">ATP-binding</keyword>
<dbReference type="SUPFAM" id="SSF56112">
    <property type="entry name" value="Protein kinase-like (PK-like)"/>
    <property type="match status" value="1"/>
</dbReference>
<keyword evidence="3" id="KW-1133">Transmembrane helix</keyword>
<evidence type="ECO:0000259" key="4">
    <source>
        <dbReference type="PROSITE" id="PS50011"/>
    </source>
</evidence>
<dbReference type="CDD" id="cd14014">
    <property type="entry name" value="STKc_PknB_like"/>
    <property type="match status" value="1"/>
</dbReference>
<dbReference type="PROSITE" id="PS50011">
    <property type="entry name" value="PROTEIN_KINASE_DOM"/>
    <property type="match status" value="1"/>
</dbReference>
<accession>A0ABR8J0F9</accession>
<dbReference type="Pfam" id="PF00069">
    <property type="entry name" value="Pkinase"/>
    <property type="match status" value="1"/>
</dbReference>
<proteinExistence type="predicted"/>
<evidence type="ECO:0000256" key="1">
    <source>
        <dbReference type="ARBA" id="ARBA00022741"/>
    </source>
</evidence>
<dbReference type="InterPro" id="IPR000719">
    <property type="entry name" value="Prot_kinase_dom"/>
</dbReference>
<keyword evidence="3" id="KW-0812">Transmembrane</keyword>
<dbReference type="EMBL" id="JACJTQ010000004">
    <property type="protein sequence ID" value="MBD2690987.1"/>
    <property type="molecule type" value="Genomic_DNA"/>
</dbReference>
<gene>
    <name evidence="5" type="ORF">H6G68_04300</name>
</gene>
<keyword evidence="5" id="KW-0723">Serine/threonine-protein kinase</keyword>
<dbReference type="SMART" id="SM00220">
    <property type="entry name" value="S_TKc"/>
    <property type="match status" value="1"/>
</dbReference>
<evidence type="ECO:0000256" key="2">
    <source>
        <dbReference type="ARBA" id="ARBA00022840"/>
    </source>
</evidence>
<keyword evidence="1" id="KW-0547">Nucleotide-binding</keyword>
<dbReference type="Gene3D" id="1.10.510.10">
    <property type="entry name" value="Transferase(Phosphotransferase) domain 1"/>
    <property type="match status" value="1"/>
</dbReference>
<dbReference type="InterPro" id="IPR011009">
    <property type="entry name" value="Kinase-like_dom_sf"/>
</dbReference>
<evidence type="ECO:0000313" key="6">
    <source>
        <dbReference type="Proteomes" id="UP000660381"/>
    </source>
</evidence>
<dbReference type="Proteomes" id="UP000660381">
    <property type="component" value="Unassembled WGS sequence"/>
</dbReference>